<sequence>MNIDTYESNTGLRIVATLIDYILIFCFTIVYIYQFGEPSEDGGFKVSGLKGLVPFLFWFLYLPICEWKFCSTLGHWTVGLKIISENGEELTIGQTIKRRLSDIIDINWCFGLVAFVVVKSTDKKQRIGDIIAKTLVVKK</sequence>
<dbReference type="InterPro" id="IPR010432">
    <property type="entry name" value="RDD"/>
</dbReference>
<evidence type="ECO:0000256" key="3">
    <source>
        <dbReference type="ARBA" id="ARBA00022989"/>
    </source>
</evidence>
<dbReference type="AlphaFoldDB" id="A0A1K1NZ36"/>
<name>A0A1K1NZ36_9FLAO</name>
<feature type="transmembrane region" description="Helical" evidence="5">
    <location>
        <begin position="12"/>
        <end position="34"/>
    </location>
</feature>
<dbReference type="STRING" id="76595.SAMN05660313_01419"/>
<keyword evidence="3 5" id="KW-1133">Transmembrane helix</keyword>
<dbReference type="RefSeq" id="WP_072303100.1">
    <property type="nucleotide sequence ID" value="NZ_FPIY01000002.1"/>
</dbReference>
<dbReference type="PANTHER" id="PTHR38480:SF1">
    <property type="entry name" value="SLR0254 PROTEIN"/>
    <property type="match status" value="1"/>
</dbReference>
<evidence type="ECO:0000256" key="2">
    <source>
        <dbReference type="ARBA" id="ARBA00022692"/>
    </source>
</evidence>
<evidence type="ECO:0000256" key="4">
    <source>
        <dbReference type="ARBA" id="ARBA00023136"/>
    </source>
</evidence>
<evidence type="ECO:0000313" key="7">
    <source>
        <dbReference type="EMBL" id="SFW39662.1"/>
    </source>
</evidence>
<gene>
    <name evidence="7" type="ORF">SAMN05660313_01419</name>
</gene>
<comment type="subcellular location">
    <subcellularLocation>
        <location evidence="1">Membrane</location>
        <topology evidence="1">Multi-pass membrane protein</topology>
    </subcellularLocation>
</comment>
<evidence type="ECO:0000313" key="8">
    <source>
        <dbReference type="Proteomes" id="UP000183257"/>
    </source>
</evidence>
<feature type="domain" description="RDD" evidence="6">
    <location>
        <begin position="11"/>
        <end position="133"/>
    </location>
</feature>
<proteinExistence type="predicted"/>
<dbReference type="Proteomes" id="UP000183257">
    <property type="component" value="Unassembled WGS sequence"/>
</dbReference>
<protein>
    <submittedName>
        <fullName evidence="7">Uncharacterized membrane protein YckC, RDD family</fullName>
    </submittedName>
</protein>
<dbReference type="GO" id="GO:0016020">
    <property type="term" value="C:membrane"/>
    <property type="evidence" value="ECO:0007669"/>
    <property type="project" value="UniProtKB-SubCell"/>
</dbReference>
<keyword evidence="8" id="KW-1185">Reference proteome</keyword>
<evidence type="ECO:0000256" key="1">
    <source>
        <dbReference type="ARBA" id="ARBA00004141"/>
    </source>
</evidence>
<keyword evidence="4 5" id="KW-0472">Membrane</keyword>
<reference evidence="8" key="1">
    <citation type="submission" date="2016-11" db="EMBL/GenBank/DDBJ databases">
        <authorList>
            <person name="Varghese N."/>
            <person name="Submissions S."/>
        </authorList>
    </citation>
    <scope>NUCLEOTIDE SEQUENCE [LARGE SCALE GENOMIC DNA]</scope>
    <source>
        <strain evidence="8">DSM 24786</strain>
    </source>
</reference>
<dbReference type="PANTHER" id="PTHR38480">
    <property type="entry name" value="SLR0254 PROTEIN"/>
    <property type="match status" value="1"/>
</dbReference>
<dbReference type="OrthoDB" id="200257at2"/>
<evidence type="ECO:0000256" key="5">
    <source>
        <dbReference type="SAM" id="Phobius"/>
    </source>
</evidence>
<dbReference type="Pfam" id="PF06271">
    <property type="entry name" value="RDD"/>
    <property type="match status" value="1"/>
</dbReference>
<organism evidence="7 8">
    <name type="scientific">Cellulophaga fucicola</name>
    <dbReference type="NCBI Taxonomy" id="76595"/>
    <lineage>
        <taxon>Bacteria</taxon>
        <taxon>Pseudomonadati</taxon>
        <taxon>Bacteroidota</taxon>
        <taxon>Flavobacteriia</taxon>
        <taxon>Flavobacteriales</taxon>
        <taxon>Flavobacteriaceae</taxon>
        <taxon>Cellulophaga</taxon>
    </lineage>
</organism>
<evidence type="ECO:0000259" key="6">
    <source>
        <dbReference type="Pfam" id="PF06271"/>
    </source>
</evidence>
<keyword evidence="2 5" id="KW-0812">Transmembrane</keyword>
<dbReference type="EMBL" id="FPIY01000002">
    <property type="protein sequence ID" value="SFW39662.1"/>
    <property type="molecule type" value="Genomic_DNA"/>
</dbReference>
<accession>A0A1K1NZ36</accession>